<feature type="compositionally biased region" description="Basic and acidic residues" evidence="2">
    <location>
        <begin position="595"/>
        <end position="609"/>
    </location>
</feature>
<feature type="compositionally biased region" description="Basic and acidic residues" evidence="2">
    <location>
        <begin position="420"/>
        <end position="437"/>
    </location>
</feature>
<proteinExistence type="predicted"/>
<feature type="region of interest" description="Disordered" evidence="2">
    <location>
        <begin position="112"/>
        <end position="161"/>
    </location>
</feature>
<feature type="non-terminal residue" evidence="3">
    <location>
        <position position="1"/>
    </location>
</feature>
<gene>
    <name evidence="3" type="ORF">B7463_g301</name>
</gene>
<evidence type="ECO:0000256" key="1">
    <source>
        <dbReference type="SAM" id="Coils"/>
    </source>
</evidence>
<dbReference type="Proteomes" id="UP000258309">
    <property type="component" value="Unassembled WGS sequence"/>
</dbReference>
<name>A0A3E2HRH7_SCYLI</name>
<dbReference type="EMBL" id="NCSJ02000003">
    <property type="protein sequence ID" value="RFU35965.1"/>
    <property type="molecule type" value="Genomic_DNA"/>
</dbReference>
<protein>
    <submittedName>
        <fullName evidence="3">Uncharacterized protein</fullName>
    </submittedName>
</protein>
<feature type="compositionally biased region" description="Polar residues" evidence="2">
    <location>
        <begin position="270"/>
        <end position="297"/>
    </location>
</feature>
<feature type="compositionally biased region" description="Basic and acidic residues" evidence="2">
    <location>
        <begin position="484"/>
        <end position="506"/>
    </location>
</feature>
<keyword evidence="1" id="KW-0175">Coiled coil</keyword>
<feature type="compositionally biased region" description="Polar residues" evidence="2">
    <location>
        <begin position="141"/>
        <end position="151"/>
    </location>
</feature>
<feature type="coiled-coil region" evidence="1">
    <location>
        <begin position="213"/>
        <end position="240"/>
    </location>
</feature>
<accession>A0A3E2HRH7</accession>
<evidence type="ECO:0000313" key="3">
    <source>
        <dbReference type="EMBL" id="RFU35965.1"/>
    </source>
</evidence>
<feature type="region of interest" description="Disordered" evidence="2">
    <location>
        <begin position="345"/>
        <end position="609"/>
    </location>
</feature>
<feature type="region of interest" description="Disordered" evidence="2">
    <location>
        <begin position="634"/>
        <end position="678"/>
    </location>
</feature>
<feature type="region of interest" description="Disordered" evidence="2">
    <location>
        <begin position="191"/>
        <end position="211"/>
    </location>
</feature>
<organism evidence="3 4">
    <name type="scientific">Scytalidium lignicola</name>
    <name type="common">Hyphomycete</name>
    <dbReference type="NCBI Taxonomy" id="5539"/>
    <lineage>
        <taxon>Eukaryota</taxon>
        <taxon>Fungi</taxon>
        <taxon>Dikarya</taxon>
        <taxon>Ascomycota</taxon>
        <taxon>Pezizomycotina</taxon>
        <taxon>Leotiomycetes</taxon>
        <taxon>Leotiomycetes incertae sedis</taxon>
        <taxon>Scytalidium</taxon>
    </lineage>
</organism>
<feature type="compositionally biased region" description="Basic and acidic residues" evidence="2">
    <location>
        <begin position="191"/>
        <end position="203"/>
    </location>
</feature>
<keyword evidence="4" id="KW-1185">Reference proteome</keyword>
<dbReference type="OMA" id="LNVMEGN"/>
<feature type="compositionally biased region" description="Polar residues" evidence="2">
    <location>
        <begin position="528"/>
        <end position="542"/>
    </location>
</feature>
<feature type="compositionally biased region" description="Polar residues" evidence="2">
    <location>
        <begin position="639"/>
        <end position="648"/>
    </location>
</feature>
<feature type="compositionally biased region" description="Basic and acidic residues" evidence="2">
    <location>
        <begin position="658"/>
        <end position="669"/>
    </location>
</feature>
<feature type="compositionally biased region" description="Polar residues" evidence="2">
    <location>
        <begin position="408"/>
        <end position="418"/>
    </location>
</feature>
<evidence type="ECO:0000313" key="4">
    <source>
        <dbReference type="Proteomes" id="UP000258309"/>
    </source>
</evidence>
<reference evidence="3 4" key="1">
    <citation type="submission" date="2018-05" db="EMBL/GenBank/DDBJ databases">
        <title>Draft genome sequence of Scytalidium lignicola DSM 105466, a ubiquitous saprotrophic fungus.</title>
        <authorList>
            <person name="Buettner E."/>
            <person name="Gebauer A.M."/>
            <person name="Hofrichter M."/>
            <person name="Liers C."/>
            <person name="Kellner H."/>
        </authorList>
    </citation>
    <scope>NUCLEOTIDE SEQUENCE [LARGE SCALE GENOMIC DNA]</scope>
    <source>
        <strain evidence="3 4">DSM 105466</strain>
    </source>
</reference>
<sequence>MNTATTMAYPSLPASPTLTNPDMILPYDGYDSPPDSPPQLSLESTSAGWNGAMTQDMSYSLGTGQIGPVTPMTPIIYGNGTMLSDIGEVTETESTVSRLPKPAERRAMRAQVSHLRDSSGPTAKGIAKRQRPREHERKMSIESTSTVTSAPNPDVFADFDDGVSVDDSVFQGDDEESVADSYSEQIVASETERLSNHQRNTREDDGESSVALSRRAEQILLNAKRRLNNMEGNLSRARSSLYTIPSPSMSSIHSSSPLSRTTPSPPQPDSRISPQPDVSSANNLQHTTPSSPKSASGHSRVHSENAIPTDVQATPYVRSASAAGYLGSSGNNIKQDVSKSLENIRASSVVSPSTKPSPPRLVPLEPLSEDDLVQEFDRTGASSRSGYEDGYLSPASEYRDTSRSSSSLQMRDLQNQMQDLKGRLSVLRDKARDDSMRRRSMQSLRTPSPFTVAEHWHTEAPSYANGDSSADAGVEQPAWSGEDPNQRQPEEPKDVEEHTRNADGPKHIPRYGGSDAGSVYEDVHENQPVESTNSRQVNGEHNTPTEDVVNHQGTYDTAAEQEPREVGGDAGTEYNEESVNGEEEDGYESESGDSTYHDAIQEQISHEDREDAFDYEHFFLHSAMGTISQQTFRRRDSVGSYSSDTSVETARGPVAYTKPKDENGDERTARGHVRGGSKESISTLATFATATEGRASAIGHDVERENYAVQNVVANAVSRRSSASLTPKQAVFDPLIHGSGVSGRASAPPGDWNSTRMHRPSMASIDSFGSSGTTRSFPLVNKAKSQGNLKGGGGLNGDFRSDPMVAGKLFASEDREPSPVSMLAKEDQILVERIVASLGKCVLGLQDAGRASTEGRAWRRRLDAARQVLEGHEGAMP</sequence>
<feature type="compositionally biased region" description="Low complexity" evidence="2">
    <location>
        <begin position="245"/>
        <end position="262"/>
    </location>
</feature>
<feature type="compositionally biased region" description="Acidic residues" evidence="2">
    <location>
        <begin position="574"/>
        <end position="591"/>
    </location>
</feature>
<evidence type="ECO:0000256" key="2">
    <source>
        <dbReference type="SAM" id="MobiDB-lite"/>
    </source>
</evidence>
<feature type="region of interest" description="Disordered" evidence="2">
    <location>
        <begin position="243"/>
        <end position="314"/>
    </location>
</feature>
<feature type="region of interest" description="Disordered" evidence="2">
    <location>
        <begin position="1"/>
        <end position="20"/>
    </location>
</feature>
<comment type="caution">
    <text evidence="3">The sequence shown here is derived from an EMBL/GenBank/DDBJ whole genome shotgun (WGS) entry which is preliminary data.</text>
</comment>
<feature type="non-terminal residue" evidence="3">
    <location>
        <position position="877"/>
    </location>
</feature>
<dbReference type="OrthoDB" id="3438840at2759"/>
<dbReference type="STRING" id="5539.A0A3E2HRH7"/>
<dbReference type="AlphaFoldDB" id="A0A3E2HRH7"/>